<organism evidence="6 7">
    <name type="scientific">Petrolisthes cinctipes</name>
    <name type="common">Flat porcelain crab</name>
    <dbReference type="NCBI Taxonomy" id="88211"/>
    <lineage>
        <taxon>Eukaryota</taxon>
        <taxon>Metazoa</taxon>
        <taxon>Ecdysozoa</taxon>
        <taxon>Arthropoda</taxon>
        <taxon>Crustacea</taxon>
        <taxon>Multicrustacea</taxon>
        <taxon>Malacostraca</taxon>
        <taxon>Eumalacostraca</taxon>
        <taxon>Eucarida</taxon>
        <taxon>Decapoda</taxon>
        <taxon>Pleocyemata</taxon>
        <taxon>Anomura</taxon>
        <taxon>Galatheoidea</taxon>
        <taxon>Porcellanidae</taxon>
        <taxon>Petrolisthes</taxon>
    </lineage>
</organism>
<reference evidence="6" key="1">
    <citation type="submission" date="2023-10" db="EMBL/GenBank/DDBJ databases">
        <title>Genome assemblies of two species of porcelain crab, Petrolisthes cinctipes and Petrolisthes manimaculis (Anomura: Porcellanidae).</title>
        <authorList>
            <person name="Angst P."/>
        </authorList>
    </citation>
    <scope>NUCLEOTIDE SEQUENCE</scope>
    <source>
        <strain evidence="6">PB745_01</strain>
        <tissue evidence="6">Gill</tissue>
    </source>
</reference>
<protein>
    <recommendedName>
        <fullName evidence="5">Glycoside hydrolase family 5 domain-containing protein</fullName>
    </recommendedName>
</protein>
<keyword evidence="2 4" id="KW-0378">Hydrolase</keyword>
<evidence type="ECO:0000256" key="1">
    <source>
        <dbReference type="ARBA" id="ARBA00005641"/>
    </source>
</evidence>
<dbReference type="Proteomes" id="UP001286313">
    <property type="component" value="Unassembled WGS sequence"/>
</dbReference>
<evidence type="ECO:0000256" key="3">
    <source>
        <dbReference type="ARBA" id="ARBA00023295"/>
    </source>
</evidence>
<dbReference type="InterPro" id="IPR017853">
    <property type="entry name" value="GH"/>
</dbReference>
<dbReference type="PANTHER" id="PTHR37398:SF3">
    <property type="entry name" value="GLYCOSIDE HYDROLASE FAMILY 5 DOMAIN-CONTAINING PROTEIN"/>
    <property type="match status" value="1"/>
</dbReference>
<name>A0AAE1EPQ1_PETCI</name>
<dbReference type="InterPro" id="IPR001547">
    <property type="entry name" value="Glyco_hydro_5"/>
</dbReference>
<sequence>MIWWDRRTTRAAVVIMTASWVFVFLALLGTTAAARLTVSGTDLMYKGQKVFLSGCNVAWNNYGYDFGNGGYDGTLETWMTEIKNSGGNSIRVWVHVEGYSTPAFDNDGYVTACDTTGEFENDVKQLLDAAQATDVMVVLAMWNGAYLTNQMAVDLVWDDSKLDSYINNCLNSLMETIKGHPALAAFEAVNEPEGSVRVESSGDPCYDTNLIGQNGAGWTGRNIPMERYLRFIGRQNQAVRAIDPETLITLGSWGQFPQSDAFSNTHNHYTDACLNQAAGGSNAHLDYYQMHAYDWSGTWSPNAPFTVDASDYGLNKPLVIGEYASVCAASTPLPDLYEYAYTHGYSGGWSWHYIATGECSDTREAQKQALGQLAGRTDYGVVDLIVD</sequence>
<dbReference type="EMBL" id="JAWQEG010005117">
    <property type="protein sequence ID" value="KAK3859110.1"/>
    <property type="molecule type" value="Genomic_DNA"/>
</dbReference>
<keyword evidence="7" id="KW-1185">Reference proteome</keyword>
<comment type="caution">
    <text evidence="6">The sequence shown here is derived from an EMBL/GenBank/DDBJ whole genome shotgun (WGS) entry which is preliminary data.</text>
</comment>
<evidence type="ECO:0000256" key="4">
    <source>
        <dbReference type="RuleBase" id="RU361153"/>
    </source>
</evidence>
<evidence type="ECO:0000313" key="6">
    <source>
        <dbReference type="EMBL" id="KAK3859110.1"/>
    </source>
</evidence>
<proteinExistence type="inferred from homology"/>
<dbReference type="GO" id="GO:0004553">
    <property type="term" value="F:hydrolase activity, hydrolyzing O-glycosyl compounds"/>
    <property type="evidence" value="ECO:0007669"/>
    <property type="project" value="InterPro"/>
</dbReference>
<evidence type="ECO:0000313" key="7">
    <source>
        <dbReference type="Proteomes" id="UP001286313"/>
    </source>
</evidence>
<dbReference type="GO" id="GO:0000272">
    <property type="term" value="P:polysaccharide catabolic process"/>
    <property type="evidence" value="ECO:0007669"/>
    <property type="project" value="InterPro"/>
</dbReference>
<feature type="domain" description="Glycoside hydrolase family 5" evidence="5">
    <location>
        <begin position="54"/>
        <end position="330"/>
    </location>
</feature>
<dbReference type="Pfam" id="PF00150">
    <property type="entry name" value="Cellulase"/>
    <property type="match status" value="1"/>
</dbReference>
<evidence type="ECO:0000256" key="2">
    <source>
        <dbReference type="ARBA" id="ARBA00022801"/>
    </source>
</evidence>
<accession>A0AAE1EPQ1</accession>
<dbReference type="PANTHER" id="PTHR37398">
    <property type="entry name" value="ENDO-BETA-1,4-MANNANASE"/>
    <property type="match status" value="1"/>
</dbReference>
<gene>
    <name evidence="6" type="ORF">Pcinc_034738</name>
</gene>
<evidence type="ECO:0000259" key="5">
    <source>
        <dbReference type="Pfam" id="PF00150"/>
    </source>
</evidence>
<dbReference type="SUPFAM" id="SSF51445">
    <property type="entry name" value="(Trans)glycosidases"/>
    <property type="match status" value="1"/>
</dbReference>
<dbReference type="AlphaFoldDB" id="A0AAE1EPQ1"/>
<keyword evidence="3 4" id="KW-0326">Glycosidase</keyword>
<comment type="similarity">
    <text evidence="1 4">Belongs to the glycosyl hydrolase 5 (cellulase A) family.</text>
</comment>
<dbReference type="Gene3D" id="3.20.20.80">
    <property type="entry name" value="Glycosidases"/>
    <property type="match status" value="1"/>
</dbReference>